<proteinExistence type="predicted"/>
<dbReference type="Proteomes" id="UP001180020">
    <property type="component" value="Unassembled WGS sequence"/>
</dbReference>
<dbReference type="PANTHER" id="PTHR47458:SF1">
    <property type="entry name" value="SMAD_FHA DOMAIN-CONTAINING PROTEIN"/>
    <property type="match status" value="1"/>
</dbReference>
<protein>
    <recommendedName>
        <fullName evidence="3">FHA domain-containing protein</fullName>
    </recommendedName>
</protein>
<feature type="domain" description="FHA" evidence="3">
    <location>
        <begin position="83"/>
        <end position="138"/>
    </location>
</feature>
<feature type="coiled-coil region" evidence="1">
    <location>
        <begin position="318"/>
        <end position="345"/>
    </location>
</feature>
<evidence type="ECO:0000256" key="1">
    <source>
        <dbReference type="SAM" id="Coils"/>
    </source>
</evidence>
<dbReference type="InterPro" id="IPR008984">
    <property type="entry name" value="SMAD_FHA_dom_sf"/>
</dbReference>
<dbReference type="PANTHER" id="PTHR47458">
    <property type="entry name" value="SMAD/FHA DOMAIN-CONTAINING PROTEIN"/>
    <property type="match status" value="1"/>
</dbReference>
<reference evidence="4" key="1">
    <citation type="journal article" date="2023" name="Nat. Commun.">
        <title>Diploid and tetraploid genomes of Acorus and the evolution of monocots.</title>
        <authorList>
            <person name="Ma L."/>
            <person name="Liu K.W."/>
            <person name="Li Z."/>
            <person name="Hsiao Y.Y."/>
            <person name="Qi Y."/>
            <person name="Fu T."/>
            <person name="Tang G.D."/>
            <person name="Zhang D."/>
            <person name="Sun W.H."/>
            <person name="Liu D.K."/>
            <person name="Li Y."/>
            <person name="Chen G.Z."/>
            <person name="Liu X.D."/>
            <person name="Liao X.Y."/>
            <person name="Jiang Y.T."/>
            <person name="Yu X."/>
            <person name="Hao Y."/>
            <person name="Huang J."/>
            <person name="Zhao X.W."/>
            <person name="Ke S."/>
            <person name="Chen Y.Y."/>
            <person name="Wu W.L."/>
            <person name="Hsu J.L."/>
            <person name="Lin Y.F."/>
            <person name="Huang M.D."/>
            <person name="Li C.Y."/>
            <person name="Huang L."/>
            <person name="Wang Z.W."/>
            <person name="Zhao X."/>
            <person name="Zhong W.Y."/>
            <person name="Peng D.H."/>
            <person name="Ahmad S."/>
            <person name="Lan S."/>
            <person name="Zhang J.S."/>
            <person name="Tsai W.C."/>
            <person name="Van de Peer Y."/>
            <person name="Liu Z.J."/>
        </authorList>
    </citation>
    <scope>NUCLEOTIDE SEQUENCE</scope>
    <source>
        <strain evidence="4">CP</strain>
    </source>
</reference>
<gene>
    <name evidence="4" type="ORF">QJS10_CPA01g02625</name>
</gene>
<feature type="region of interest" description="Disordered" evidence="2">
    <location>
        <begin position="799"/>
        <end position="845"/>
    </location>
</feature>
<dbReference type="AlphaFoldDB" id="A0AAV9FFH7"/>
<comment type="caution">
    <text evidence="4">The sequence shown here is derived from an EMBL/GenBank/DDBJ whole genome shotgun (WGS) entry which is preliminary data.</text>
</comment>
<keyword evidence="1" id="KW-0175">Coiled coil</keyword>
<dbReference type="SUPFAM" id="SSF49879">
    <property type="entry name" value="SMAD/FHA domain"/>
    <property type="match status" value="1"/>
</dbReference>
<dbReference type="InterPro" id="IPR000253">
    <property type="entry name" value="FHA_dom"/>
</dbReference>
<feature type="region of interest" description="Disordered" evidence="2">
    <location>
        <begin position="1"/>
        <end position="25"/>
    </location>
</feature>
<dbReference type="SMART" id="SM00240">
    <property type="entry name" value="FHA"/>
    <property type="match status" value="1"/>
</dbReference>
<dbReference type="Pfam" id="PF00498">
    <property type="entry name" value="FHA"/>
    <property type="match status" value="1"/>
</dbReference>
<dbReference type="PROSITE" id="PS50006">
    <property type="entry name" value="FHA_DOMAIN"/>
    <property type="match status" value="1"/>
</dbReference>
<feature type="coiled-coil region" evidence="1">
    <location>
        <begin position="404"/>
        <end position="463"/>
    </location>
</feature>
<evidence type="ECO:0000313" key="5">
    <source>
        <dbReference type="Proteomes" id="UP001180020"/>
    </source>
</evidence>
<dbReference type="EMBL" id="JAUJYO010000001">
    <property type="protein sequence ID" value="KAK1324331.1"/>
    <property type="molecule type" value="Genomic_DNA"/>
</dbReference>
<keyword evidence="5" id="KW-1185">Reference proteome</keyword>
<evidence type="ECO:0000256" key="2">
    <source>
        <dbReference type="SAM" id="MobiDB-lite"/>
    </source>
</evidence>
<reference evidence="4" key="2">
    <citation type="submission" date="2023-06" db="EMBL/GenBank/DDBJ databases">
        <authorList>
            <person name="Ma L."/>
            <person name="Liu K.-W."/>
            <person name="Li Z."/>
            <person name="Hsiao Y.-Y."/>
            <person name="Qi Y."/>
            <person name="Fu T."/>
            <person name="Tang G."/>
            <person name="Zhang D."/>
            <person name="Sun W.-H."/>
            <person name="Liu D.-K."/>
            <person name="Li Y."/>
            <person name="Chen G.-Z."/>
            <person name="Liu X.-D."/>
            <person name="Liao X.-Y."/>
            <person name="Jiang Y.-T."/>
            <person name="Yu X."/>
            <person name="Hao Y."/>
            <person name="Huang J."/>
            <person name="Zhao X.-W."/>
            <person name="Ke S."/>
            <person name="Chen Y.-Y."/>
            <person name="Wu W.-L."/>
            <person name="Hsu J.-L."/>
            <person name="Lin Y.-F."/>
            <person name="Huang M.-D."/>
            <person name="Li C.-Y."/>
            <person name="Huang L."/>
            <person name="Wang Z.-W."/>
            <person name="Zhao X."/>
            <person name="Zhong W.-Y."/>
            <person name="Peng D.-H."/>
            <person name="Ahmad S."/>
            <person name="Lan S."/>
            <person name="Zhang J.-S."/>
            <person name="Tsai W.-C."/>
            <person name="Van De Peer Y."/>
            <person name="Liu Z.-J."/>
        </authorList>
    </citation>
    <scope>NUCLEOTIDE SEQUENCE</scope>
    <source>
        <strain evidence="4">CP</strain>
        <tissue evidence="4">Leaves</tissue>
    </source>
</reference>
<evidence type="ECO:0000259" key="3">
    <source>
        <dbReference type="PROSITE" id="PS50006"/>
    </source>
</evidence>
<feature type="compositionally biased region" description="Low complexity" evidence="2">
    <location>
        <begin position="584"/>
        <end position="595"/>
    </location>
</feature>
<dbReference type="Gene3D" id="2.60.200.20">
    <property type="match status" value="1"/>
</dbReference>
<feature type="coiled-coil region" evidence="1">
    <location>
        <begin position="222"/>
        <end position="260"/>
    </location>
</feature>
<evidence type="ECO:0000313" key="4">
    <source>
        <dbReference type="EMBL" id="KAK1324331.1"/>
    </source>
</evidence>
<organism evidence="4 5">
    <name type="scientific">Acorus calamus</name>
    <name type="common">Sweet flag</name>
    <dbReference type="NCBI Taxonomy" id="4465"/>
    <lineage>
        <taxon>Eukaryota</taxon>
        <taxon>Viridiplantae</taxon>
        <taxon>Streptophyta</taxon>
        <taxon>Embryophyta</taxon>
        <taxon>Tracheophyta</taxon>
        <taxon>Spermatophyta</taxon>
        <taxon>Magnoliopsida</taxon>
        <taxon>Liliopsida</taxon>
        <taxon>Acoraceae</taxon>
        <taxon>Acorus</taxon>
    </lineage>
</organism>
<accession>A0AAV9FFH7</accession>
<feature type="region of interest" description="Disordered" evidence="2">
    <location>
        <begin position="559"/>
        <end position="609"/>
    </location>
</feature>
<feature type="compositionally biased region" description="Acidic residues" evidence="2">
    <location>
        <begin position="823"/>
        <end position="845"/>
    </location>
</feature>
<sequence length="845" mass="93310">MALECMDETTPGAAKPSVSSAMRRAIPSPPSEAVAEIKAVARKICDQPLQNPGPRVWAVLTAMSKLARQRPQGMNMLLSEEEHCIGRTVEDSRFQISALPISARHCRIYRARVADNSESSVFLKDTSTNGTFVNFSKFQKSSPETRLCHGDIISFIANPHDERSYTFVFREVANSVCEDSGPLLKRKSEDIASENKRPKGIGIGAPEGPVSLDDVRSLQRSNTELRKELESHVITIETLRSESRTAILRHENELKEVKETVANSYIDQIKDLHHLVDNKEKKLVEVSTASAELQHTVKDLNERLNASMQSRRESDEIIDSQKATISELRAQLDEERNQRKGEREKATADLKSALQKVQIEAQEEIKQQADIYLRQHNEQQEVISKLQESEKESRVLVETLRFKLEDARESLIVSEKKVRQLEAQVKDEQVASATGRNKAQMLEAELKGLREELENEKVAREEAWAKASAFELEMAAAYRDLTMEKQRFQGARERIILRETQLRSFYSTTEEISALFARQQEQLKAMQKTLEDEENYENVSVGIDMNIPVLENTHTIRQGEEIQPSRNTLRDDTSAASAQKKVRSVTSSTSDGSSATEKHVCDIESQEDNTQNIECTSADKSLRAIETAPVPEAGDMDSTERVRETESQAVEVALLHRCSNLAGDTMQIDDEPHTQANVDVSCLNSQLEALKTAEDMEMRVIGTADLLASEVPGSWAISTAPSAHGENESPKSMCNIGDDDKGGVAALLCLSEGQAAGSQTNPSGAPTTSSKLSKEQLALSAMMEIVAPDFKGPLRIGGVGDAVEVGSDSDAETEEGSSHSCEDSGEDDDDGDDDEGDASVDDTYG</sequence>
<name>A0AAV9FFH7_ACOCL</name>